<dbReference type="STRING" id="314230.DSM3645_28902"/>
<name>A3ZPK2_9BACT</name>
<gene>
    <name evidence="2" type="ORF">DSM3645_28902</name>
</gene>
<evidence type="ECO:0000313" key="2">
    <source>
        <dbReference type="EMBL" id="EAQ81680.1"/>
    </source>
</evidence>
<dbReference type="SUPFAM" id="SSF54001">
    <property type="entry name" value="Cysteine proteinases"/>
    <property type="match status" value="1"/>
</dbReference>
<dbReference type="Proteomes" id="UP000004358">
    <property type="component" value="Unassembled WGS sequence"/>
</dbReference>
<reference evidence="2 3" key="1">
    <citation type="submission" date="2006-02" db="EMBL/GenBank/DDBJ databases">
        <authorList>
            <person name="Amann R."/>
            <person name="Ferriera S."/>
            <person name="Johnson J."/>
            <person name="Kravitz S."/>
            <person name="Halpern A."/>
            <person name="Remington K."/>
            <person name="Beeson K."/>
            <person name="Tran B."/>
            <person name="Rogers Y.-H."/>
            <person name="Friedman R."/>
            <person name="Venter J.C."/>
        </authorList>
    </citation>
    <scope>NUCLEOTIDE SEQUENCE [LARGE SCALE GENOMIC DNA]</scope>
    <source>
        <strain evidence="2 3">DSM 3645</strain>
    </source>
</reference>
<sequence length="418" mass="46054">MFNKSESIPSLAQRARDKTQNPNEKGNPHMSNDRIDPIPNQKNSVTGLLSLLVIGTIAGLAYFSSKEAPTATDPHDVAGAQIQPGRPSADVLPGQHQPVAALFGYKPQPAETRQFLRSLPQPNLREAAPQLFVARGPPQDALLYRALYKAHRDKFGSDWQVGRQGIGDCVSWGWAHACDIHLAIMYCEGDSADWRPVATESIYGGSRVEARGVKSGGYSDGSYGGAAAKWVRDYGLIFRETYPSVDLSRYSSRRAKDWGNYGNGGREDHGQLDLQAKKSPVRTVALVKTFDEAAAAIQSGYPVPVCSGQGFSSRRDDDGFCKTSGSWSHCMCFIGVRHDRRGLLCLNSWGPTWVTGPKWPDDMPDGSFWVEEATVNRMLRQHDSFSVSGYDGFPFRQLDHAAWVHRLQPNEPIFALAL</sequence>
<evidence type="ECO:0008006" key="4">
    <source>
        <dbReference type="Google" id="ProtNLM"/>
    </source>
</evidence>
<dbReference type="InterPro" id="IPR038765">
    <property type="entry name" value="Papain-like_cys_pep_sf"/>
</dbReference>
<organism evidence="2 3">
    <name type="scientific">Blastopirellula marina DSM 3645</name>
    <dbReference type="NCBI Taxonomy" id="314230"/>
    <lineage>
        <taxon>Bacteria</taxon>
        <taxon>Pseudomonadati</taxon>
        <taxon>Planctomycetota</taxon>
        <taxon>Planctomycetia</taxon>
        <taxon>Pirellulales</taxon>
        <taxon>Pirellulaceae</taxon>
        <taxon>Blastopirellula</taxon>
    </lineage>
</organism>
<dbReference type="eggNOG" id="COG4870">
    <property type="taxonomic scope" value="Bacteria"/>
</dbReference>
<comment type="caution">
    <text evidence="2">The sequence shown here is derived from an EMBL/GenBank/DDBJ whole genome shotgun (WGS) entry which is preliminary data.</text>
</comment>
<dbReference type="AlphaFoldDB" id="A3ZPK2"/>
<dbReference type="Gene3D" id="3.90.70.10">
    <property type="entry name" value="Cysteine proteinases"/>
    <property type="match status" value="1"/>
</dbReference>
<feature type="region of interest" description="Disordered" evidence="1">
    <location>
        <begin position="1"/>
        <end position="41"/>
    </location>
</feature>
<feature type="compositionally biased region" description="Polar residues" evidence="1">
    <location>
        <begin position="1"/>
        <end position="10"/>
    </location>
</feature>
<evidence type="ECO:0000256" key="1">
    <source>
        <dbReference type="SAM" id="MobiDB-lite"/>
    </source>
</evidence>
<proteinExistence type="predicted"/>
<dbReference type="EMBL" id="AANZ01000004">
    <property type="protein sequence ID" value="EAQ81680.1"/>
    <property type="molecule type" value="Genomic_DNA"/>
</dbReference>
<protein>
    <recommendedName>
        <fullName evidence="4">Peptidase C1A papain C-terminal domain-containing protein</fullName>
    </recommendedName>
</protein>
<dbReference type="HOGENOM" id="CLU_054336_0_0_0"/>
<evidence type="ECO:0000313" key="3">
    <source>
        <dbReference type="Proteomes" id="UP000004358"/>
    </source>
</evidence>
<accession>A3ZPK2</accession>